<keyword evidence="2" id="KW-1185">Reference proteome</keyword>
<dbReference type="SUPFAM" id="SSF56784">
    <property type="entry name" value="HAD-like"/>
    <property type="match status" value="1"/>
</dbReference>
<sequence>MTVVPLDPASPASHAVGIDFDQTLVAHDDGWQDGRIYGRPVPGAIESLHALKKVRSVFIMTARPRRFHAAVAGWLREHSGLETLVDEDPERAYWQGDCLLVTNKKLGAAVYIDDRAIRFTGDWTATLTQARHAIGLPATVTTATTTGRPARTTPADLARHFPDRC</sequence>
<dbReference type="AlphaFoldDB" id="A0A3N4SJ17"/>
<name>A0A3N4SJ17_9ACTN</name>
<accession>A0A3N4SJ17</accession>
<dbReference type="Proteomes" id="UP000266906">
    <property type="component" value="Unassembled WGS sequence"/>
</dbReference>
<dbReference type="RefSeq" id="WP_123819488.1">
    <property type="nucleotide sequence ID" value="NZ_RKQG01000001.1"/>
</dbReference>
<dbReference type="EMBL" id="RKQG01000001">
    <property type="protein sequence ID" value="RPE36484.1"/>
    <property type="molecule type" value="Genomic_DNA"/>
</dbReference>
<gene>
    <name evidence="1" type="ORF">EDD38_4859</name>
</gene>
<dbReference type="Gene3D" id="3.40.50.1000">
    <property type="entry name" value="HAD superfamily/HAD-like"/>
    <property type="match status" value="1"/>
</dbReference>
<evidence type="ECO:0000313" key="1">
    <source>
        <dbReference type="EMBL" id="RPE36484.1"/>
    </source>
</evidence>
<dbReference type="InterPro" id="IPR036412">
    <property type="entry name" value="HAD-like_sf"/>
</dbReference>
<proteinExistence type="predicted"/>
<reference evidence="1 2" key="1">
    <citation type="submission" date="2018-11" db="EMBL/GenBank/DDBJ databases">
        <title>Sequencing the genomes of 1000 actinobacteria strains.</title>
        <authorList>
            <person name="Klenk H.-P."/>
        </authorList>
    </citation>
    <scope>NUCLEOTIDE SEQUENCE [LARGE SCALE GENOMIC DNA]</scope>
    <source>
        <strain evidence="1 2">DSM 44781</strain>
    </source>
</reference>
<organism evidence="1 2">
    <name type="scientific">Kitasatospora cineracea</name>
    <dbReference type="NCBI Taxonomy" id="88074"/>
    <lineage>
        <taxon>Bacteria</taxon>
        <taxon>Bacillati</taxon>
        <taxon>Actinomycetota</taxon>
        <taxon>Actinomycetes</taxon>
        <taxon>Kitasatosporales</taxon>
        <taxon>Streptomycetaceae</taxon>
        <taxon>Kitasatospora</taxon>
    </lineage>
</organism>
<dbReference type="InterPro" id="IPR023214">
    <property type="entry name" value="HAD_sf"/>
</dbReference>
<protein>
    <submittedName>
        <fullName evidence="1">Uncharacterized protein</fullName>
    </submittedName>
</protein>
<evidence type="ECO:0000313" key="2">
    <source>
        <dbReference type="Proteomes" id="UP000266906"/>
    </source>
</evidence>
<comment type="caution">
    <text evidence="1">The sequence shown here is derived from an EMBL/GenBank/DDBJ whole genome shotgun (WGS) entry which is preliminary data.</text>
</comment>